<sequence length="492" mass="53651">MTKRDVKFVTWALILANAISGLDATIITTALPAIISDLDGIQFMGWCVAIFLFGVSVSTPFWNKLGELFGTKKAFLGSLLIFAVTSVLEGLAPNIYLFIAARALMGIGAGGMGALPYVIIGYLYDDIYDRTKALGMVAASFSFASIIGPLLGGVIVDALSWHWIFYLNVPFSLITMYLTWRYYKTDVKKVVQKNFDWLGSVLMVAGLVIFLSGVQLLGLTKLSLVMALIILGLVILTLFVLVEIKLAHPLIKMDIFKNKQLVVDFILFSLAWGSFVAYNTYAPIWSQGLLGTSALVGGAVLIPNSIADLFGSQSAAWIQRRFKIKTVLTMGLSSILITAALMAVLPFDTPLIVLMATGLFSGFGVGLVFVILQVKVQMDARKDEMSEATSLSYLIRILAQTLMAAIYGVLMNQQLAAGVHKYPQVTLKMLNNLTDAKNQKLLPQNLMPTLRSILHQGMVVIMVAAAVLALIAVVVNWRSKNTEIKHKGPLQD</sequence>
<comment type="caution">
    <text evidence="8">The sequence shown here is derived from an EMBL/GenBank/DDBJ whole genome shotgun (WGS) entry which is preliminary data.</text>
</comment>
<feature type="domain" description="Major facilitator superfamily (MFS) profile" evidence="7">
    <location>
        <begin position="9"/>
        <end position="481"/>
    </location>
</feature>
<keyword evidence="3 6" id="KW-0812">Transmembrane</keyword>
<feature type="transmembrane region" description="Helical" evidence="6">
    <location>
        <begin position="351"/>
        <end position="372"/>
    </location>
</feature>
<evidence type="ECO:0000256" key="6">
    <source>
        <dbReference type="SAM" id="Phobius"/>
    </source>
</evidence>
<dbReference type="PANTHER" id="PTHR23501:SF191">
    <property type="entry name" value="VACUOLAR BASIC AMINO ACID TRANSPORTER 4"/>
    <property type="match status" value="1"/>
</dbReference>
<comment type="subcellular location">
    <subcellularLocation>
        <location evidence="1">Cell membrane</location>
        <topology evidence="1">Multi-pass membrane protein</topology>
    </subcellularLocation>
</comment>
<evidence type="ECO:0000313" key="9">
    <source>
        <dbReference type="Proteomes" id="UP000182089"/>
    </source>
</evidence>
<feature type="transmembrane region" description="Helical" evidence="6">
    <location>
        <begin position="284"/>
        <end position="306"/>
    </location>
</feature>
<feature type="transmembrane region" description="Helical" evidence="6">
    <location>
        <begin position="261"/>
        <end position="278"/>
    </location>
</feature>
<feature type="transmembrane region" description="Helical" evidence="6">
    <location>
        <begin position="327"/>
        <end position="345"/>
    </location>
</feature>
<dbReference type="InterPro" id="IPR011701">
    <property type="entry name" value="MFS"/>
</dbReference>
<dbReference type="Gene3D" id="1.20.1250.20">
    <property type="entry name" value="MFS general substrate transporter like domains"/>
    <property type="match status" value="1"/>
</dbReference>
<feature type="transmembrane region" description="Helical" evidence="6">
    <location>
        <begin position="222"/>
        <end position="241"/>
    </location>
</feature>
<feature type="transmembrane region" description="Helical" evidence="6">
    <location>
        <begin position="12"/>
        <end position="35"/>
    </location>
</feature>
<organism evidence="8 9">
    <name type="scientific">Ligilactobacillus ruminis</name>
    <dbReference type="NCBI Taxonomy" id="1623"/>
    <lineage>
        <taxon>Bacteria</taxon>
        <taxon>Bacillati</taxon>
        <taxon>Bacillota</taxon>
        <taxon>Bacilli</taxon>
        <taxon>Lactobacillales</taxon>
        <taxon>Lactobacillaceae</taxon>
        <taxon>Ligilactobacillus</taxon>
    </lineage>
</organism>
<feature type="transmembrane region" description="Helical" evidence="6">
    <location>
        <begin position="74"/>
        <end position="97"/>
    </location>
</feature>
<feature type="transmembrane region" description="Helical" evidence="6">
    <location>
        <begin position="103"/>
        <end position="124"/>
    </location>
</feature>
<feature type="transmembrane region" description="Helical" evidence="6">
    <location>
        <begin position="136"/>
        <end position="155"/>
    </location>
</feature>
<dbReference type="Gene3D" id="1.20.1720.10">
    <property type="entry name" value="Multidrug resistance protein D"/>
    <property type="match status" value="1"/>
</dbReference>
<dbReference type="PANTHER" id="PTHR23501">
    <property type="entry name" value="MAJOR FACILITATOR SUPERFAMILY"/>
    <property type="match status" value="1"/>
</dbReference>
<evidence type="ECO:0000256" key="1">
    <source>
        <dbReference type="ARBA" id="ARBA00004651"/>
    </source>
</evidence>
<feature type="transmembrane region" description="Helical" evidence="6">
    <location>
        <begin position="195"/>
        <end position="216"/>
    </location>
</feature>
<evidence type="ECO:0000256" key="2">
    <source>
        <dbReference type="ARBA" id="ARBA00022448"/>
    </source>
</evidence>
<evidence type="ECO:0000259" key="7">
    <source>
        <dbReference type="PROSITE" id="PS50850"/>
    </source>
</evidence>
<protein>
    <submittedName>
        <fullName evidence="8">Predicted arabinose efflux permease, MFS family</fullName>
    </submittedName>
</protein>
<reference evidence="8 9" key="1">
    <citation type="submission" date="2016-10" db="EMBL/GenBank/DDBJ databases">
        <authorList>
            <person name="Varghese N."/>
            <person name="Submissions S."/>
        </authorList>
    </citation>
    <scope>NUCLEOTIDE SEQUENCE [LARGE SCALE GENOMIC DNA]</scope>
    <source>
        <strain evidence="8 9">WC1T17</strain>
    </source>
</reference>
<dbReference type="SUPFAM" id="SSF103473">
    <property type="entry name" value="MFS general substrate transporter"/>
    <property type="match status" value="1"/>
</dbReference>
<gene>
    <name evidence="8" type="ORF">SAMN05216431_11827</name>
</gene>
<proteinExistence type="predicted"/>
<dbReference type="InterPro" id="IPR020846">
    <property type="entry name" value="MFS_dom"/>
</dbReference>
<dbReference type="PROSITE" id="PS50850">
    <property type="entry name" value="MFS"/>
    <property type="match status" value="1"/>
</dbReference>
<keyword evidence="4 6" id="KW-1133">Transmembrane helix</keyword>
<evidence type="ECO:0000256" key="5">
    <source>
        <dbReference type="ARBA" id="ARBA00023136"/>
    </source>
</evidence>
<feature type="transmembrane region" description="Helical" evidence="6">
    <location>
        <begin position="393"/>
        <end position="410"/>
    </location>
</feature>
<name>A0ABY1AEK7_9LACO</name>
<evidence type="ECO:0000256" key="4">
    <source>
        <dbReference type="ARBA" id="ARBA00022989"/>
    </source>
</evidence>
<dbReference type="InterPro" id="IPR036259">
    <property type="entry name" value="MFS_trans_sf"/>
</dbReference>
<dbReference type="Pfam" id="PF07690">
    <property type="entry name" value="MFS_1"/>
    <property type="match status" value="1"/>
</dbReference>
<evidence type="ECO:0000313" key="8">
    <source>
        <dbReference type="EMBL" id="SEM99053.1"/>
    </source>
</evidence>
<feature type="transmembrane region" description="Helical" evidence="6">
    <location>
        <begin position="453"/>
        <end position="477"/>
    </location>
</feature>
<feature type="transmembrane region" description="Helical" evidence="6">
    <location>
        <begin position="161"/>
        <end position="183"/>
    </location>
</feature>
<evidence type="ECO:0000256" key="3">
    <source>
        <dbReference type="ARBA" id="ARBA00022692"/>
    </source>
</evidence>
<keyword evidence="5 6" id="KW-0472">Membrane</keyword>
<dbReference type="EMBL" id="FOCC01000018">
    <property type="protein sequence ID" value="SEM99053.1"/>
    <property type="molecule type" value="Genomic_DNA"/>
</dbReference>
<accession>A0ABY1AEK7</accession>
<keyword evidence="2" id="KW-0813">Transport</keyword>
<feature type="transmembrane region" description="Helical" evidence="6">
    <location>
        <begin position="41"/>
        <end position="62"/>
    </location>
</feature>
<dbReference type="Proteomes" id="UP000182089">
    <property type="component" value="Unassembled WGS sequence"/>
</dbReference>